<evidence type="ECO:0000256" key="1">
    <source>
        <dbReference type="ARBA" id="ARBA00000705"/>
    </source>
</evidence>
<dbReference type="PANTHER" id="PTHR43356">
    <property type="entry name" value="PHOSPHATE ACETYLTRANSFERASE"/>
    <property type="match status" value="1"/>
</dbReference>
<dbReference type="GO" id="GO:0008959">
    <property type="term" value="F:phosphate acetyltransferase activity"/>
    <property type="evidence" value="ECO:0007669"/>
    <property type="project" value="UniProtKB-EC"/>
</dbReference>
<accession>V8QXX2</accession>
<feature type="domain" description="Phosphate acetyl/butaryl transferase" evidence="9">
    <location>
        <begin position="3"/>
        <end position="327"/>
    </location>
</feature>
<sequence>MSVLQRIVDTAKADPKRIVLCEAQDPRVLEAAVRARRDQIADVILIGDPARSAQVASQHGIDLSGLVITDPATSQARERYAQQLCRLREKKGMTLEQAQQATAQPLCFANVMLQMGDADGSVAGAVHTTADVVRTALQVVGAKASASSIVSSFFLMIFEHEHHPTKGGMIFSDCGLVIDPDAEQLARIALDSAKSAQALLGEPPRIAMLSFSTLGSAEHVNVTKVQQATRLARQAAPELLIDGEIQLDAAIIPAIASRKLSDSQIHGQANVLIFPDLNAGNIGYKLAERLGGAIAVGPLLQGLNKPANDLSRGCSADDIYNVIAVTCVQAQQQQNSAPAHEALASVPARQ</sequence>
<evidence type="ECO:0000313" key="11">
    <source>
        <dbReference type="Proteomes" id="UP000018733"/>
    </source>
</evidence>
<dbReference type="InterPro" id="IPR002505">
    <property type="entry name" value="PTA_PTB"/>
</dbReference>
<dbReference type="PATRIC" id="fig|1424334.3.peg.663"/>
<evidence type="ECO:0000256" key="5">
    <source>
        <dbReference type="ARBA" id="ARBA00021528"/>
    </source>
</evidence>
<dbReference type="InterPro" id="IPR042113">
    <property type="entry name" value="P_AcTrfase_dom1"/>
</dbReference>
<dbReference type="NCBIfam" id="TIGR00651">
    <property type="entry name" value="pta"/>
    <property type="match status" value="1"/>
</dbReference>
<evidence type="ECO:0000256" key="2">
    <source>
        <dbReference type="ARBA" id="ARBA00004989"/>
    </source>
</evidence>
<dbReference type="EMBL" id="AYXT01000001">
    <property type="protein sequence ID" value="ETF04208.1"/>
    <property type="molecule type" value="Genomic_DNA"/>
</dbReference>
<proteinExistence type="inferred from homology"/>
<dbReference type="PANTHER" id="PTHR43356:SF3">
    <property type="entry name" value="PHOSPHATE ACETYLTRANSFERASE"/>
    <property type="match status" value="1"/>
</dbReference>
<dbReference type="HOGENOM" id="CLU_019723_0_1_4"/>
<dbReference type="AlphaFoldDB" id="V8QXX2"/>
<evidence type="ECO:0000313" key="10">
    <source>
        <dbReference type="EMBL" id="ETF04208.1"/>
    </source>
</evidence>
<dbReference type="InterPro" id="IPR004614">
    <property type="entry name" value="P_AcTrfase"/>
</dbReference>
<evidence type="ECO:0000256" key="3">
    <source>
        <dbReference type="ARBA" id="ARBA00005656"/>
    </source>
</evidence>
<evidence type="ECO:0000259" key="9">
    <source>
        <dbReference type="Pfam" id="PF01515"/>
    </source>
</evidence>
<dbReference type="Pfam" id="PF01515">
    <property type="entry name" value="PTA_PTB"/>
    <property type="match status" value="1"/>
</dbReference>
<dbReference type="Gene3D" id="3.40.50.10950">
    <property type="match status" value="1"/>
</dbReference>
<evidence type="ECO:0000256" key="8">
    <source>
        <dbReference type="ARBA" id="ARBA00031108"/>
    </source>
</evidence>
<keyword evidence="11" id="KW-1185">Reference proteome</keyword>
<comment type="caution">
    <text evidence="10">The sequence shown here is derived from an EMBL/GenBank/DDBJ whole genome shotgun (WGS) entry which is preliminary data.</text>
</comment>
<keyword evidence="6" id="KW-0808">Transferase</keyword>
<dbReference type="InterPro" id="IPR050500">
    <property type="entry name" value="Phos_Acetyltrans/Butyryltrans"/>
</dbReference>
<dbReference type="InterPro" id="IPR042112">
    <property type="entry name" value="P_AcTrfase_dom2"/>
</dbReference>
<comment type="similarity">
    <text evidence="3">Belongs to the phosphate acetyltransferase and butyryltransferase family.</text>
</comment>
<reference evidence="10 11" key="1">
    <citation type="journal article" date="2014" name="Genome Announc.">
        <title>Draft Genome Sequence of Advenella kashmirensis Strain W13003, a Polycyclic Aromatic Hydrocarbon-Degrading Bacterium.</title>
        <authorList>
            <person name="Wang X."/>
            <person name="Jin D."/>
            <person name="Zhou L."/>
            <person name="Wu L."/>
            <person name="An W."/>
            <person name="Zhao L."/>
        </authorList>
    </citation>
    <scope>NUCLEOTIDE SEQUENCE [LARGE SCALE GENOMIC DNA]</scope>
    <source>
        <strain evidence="10 11">W13003</strain>
    </source>
</reference>
<dbReference type="OrthoDB" id="9808984at2"/>
<evidence type="ECO:0000256" key="4">
    <source>
        <dbReference type="ARBA" id="ARBA00012707"/>
    </source>
</evidence>
<dbReference type="PIRSF" id="PIRSF000428">
    <property type="entry name" value="P_Ac_trans"/>
    <property type="match status" value="1"/>
</dbReference>
<gene>
    <name evidence="10" type="ORF">W822_03290</name>
</gene>
<dbReference type="eggNOG" id="COG0280">
    <property type="taxonomic scope" value="Bacteria"/>
</dbReference>
<dbReference type="EC" id="2.3.1.8" evidence="4"/>
<organism evidence="10 11">
    <name type="scientific">Advenella kashmirensis W13003</name>
    <dbReference type="NCBI Taxonomy" id="1424334"/>
    <lineage>
        <taxon>Bacteria</taxon>
        <taxon>Pseudomonadati</taxon>
        <taxon>Pseudomonadota</taxon>
        <taxon>Betaproteobacteria</taxon>
        <taxon>Burkholderiales</taxon>
        <taxon>Alcaligenaceae</taxon>
    </lineage>
</organism>
<keyword evidence="7" id="KW-0012">Acyltransferase</keyword>
<dbReference type="Proteomes" id="UP000018733">
    <property type="component" value="Unassembled WGS sequence"/>
</dbReference>
<comment type="catalytic activity">
    <reaction evidence="1">
        <text>acetyl-CoA + phosphate = acetyl phosphate + CoA</text>
        <dbReference type="Rhea" id="RHEA:19521"/>
        <dbReference type="ChEBI" id="CHEBI:22191"/>
        <dbReference type="ChEBI" id="CHEBI:43474"/>
        <dbReference type="ChEBI" id="CHEBI:57287"/>
        <dbReference type="ChEBI" id="CHEBI:57288"/>
        <dbReference type="EC" id="2.3.1.8"/>
    </reaction>
</comment>
<dbReference type="Gene3D" id="3.40.50.10750">
    <property type="entry name" value="Isocitrate/Isopropylmalate dehydrogenase-like"/>
    <property type="match status" value="1"/>
</dbReference>
<evidence type="ECO:0000256" key="7">
    <source>
        <dbReference type="ARBA" id="ARBA00023315"/>
    </source>
</evidence>
<protein>
    <recommendedName>
        <fullName evidence="5">Phosphate acetyltransferase</fullName>
        <ecNumber evidence="4">2.3.1.8</ecNumber>
    </recommendedName>
    <alternativeName>
        <fullName evidence="8">Phosphotransacetylase</fullName>
    </alternativeName>
</protein>
<name>V8QXX2_9BURK</name>
<dbReference type="STRING" id="1424334.W822_03290"/>
<dbReference type="NCBIfam" id="NF007233">
    <property type="entry name" value="PRK09653.1"/>
    <property type="match status" value="1"/>
</dbReference>
<dbReference type="RefSeq" id="WP_024003725.1">
    <property type="nucleotide sequence ID" value="NZ_KI650979.1"/>
</dbReference>
<dbReference type="SUPFAM" id="SSF53659">
    <property type="entry name" value="Isocitrate/Isopropylmalate dehydrogenase-like"/>
    <property type="match status" value="1"/>
</dbReference>
<comment type="pathway">
    <text evidence="2">Metabolic intermediate biosynthesis; acetyl-CoA biosynthesis; acetyl-CoA from acetate: step 2/2.</text>
</comment>
<evidence type="ECO:0000256" key="6">
    <source>
        <dbReference type="ARBA" id="ARBA00022679"/>
    </source>
</evidence>
<dbReference type="InterPro" id="IPR012147">
    <property type="entry name" value="P_Ac_Bu_trans"/>
</dbReference>